<dbReference type="GO" id="GO:0032259">
    <property type="term" value="P:methylation"/>
    <property type="evidence" value="ECO:0007669"/>
    <property type="project" value="UniProtKB-KW"/>
</dbReference>
<keyword evidence="3" id="KW-0949">S-adenosyl-L-methionine</keyword>
<dbReference type="GO" id="GO:0008171">
    <property type="term" value="F:O-methyltransferase activity"/>
    <property type="evidence" value="ECO:0007669"/>
    <property type="project" value="InterPro"/>
</dbReference>
<organism evidence="5">
    <name type="scientific">Amphimedon queenslandica</name>
    <name type="common">Sponge</name>
    <dbReference type="NCBI Taxonomy" id="400682"/>
    <lineage>
        <taxon>Eukaryota</taxon>
        <taxon>Metazoa</taxon>
        <taxon>Porifera</taxon>
        <taxon>Demospongiae</taxon>
        <taxon>Heteroscleromorpha</taxon>
        <taxon>Haplosclerida</taxon>
        <taxon>Niphatidae</taxon>
        <taxon>Amphimedon</taxon>
    </lineage>
</organism>
<dbReference type="InterPro" id="IPR029063">
    <property type="entry name" value="SAM-dependent_MTases_sf"/>
</dbReference>
<dbReference type="AlphaFoldDB" id="A0A1X7SXI2"/>
<dbReference type="Gene3D" id="3.40.50.150">
    <property type="entry name" value="Vaccinia Virus protein VP39"/>
    <property type="match status" value="1"/>
</dbReference>
<reference evidence="5" key="1">
    <citation type="submission" date="2017-05" db="UniProtKB">
        <authorList>
            <consortium name="EnsemblMetazoa"/>
        </authorList>
    </citation>
    <scope>IDENTIFICATION</scope>
</reference>
<keyword evidence="2" id="KW-0808">Transferase</keyword>
<keyword evidence="1" id="KW-0489">Methyltransferase</keyword>
<evidence type="ECO:0000259" key="4">
    <source>
        <dbReference type="Pfam" id="PF00891"/>
    </source>
</evidence>
<dbReference type="EnsemblMetazoa" id="Aqu2.1.06874_001">
    <property type="protein sequence ID" value="Aqu2.1.06874_001"/>
    <property type="gene ID" value="Aqu2.1.06874"/>
</dbReference>
<dbReference type="Pfam" id="PF00891">
    <property type="entry name" value="Methyltransf_2"/>
    <property type="match status" value="1"/>
</dbReference>
<dbReference type="InterPro" id="IPR001077">
    <property type="entry name" value="COMT_C"/>
</dbReference>
<dbReference type="PROSITE" id="PS51683">
    <property type="entry name" value="SAM_OMT_II"/>
    <property type="match status" value="1"/>
</dbReference>
<name>A0A1X7SXI2_AMPQE</name>
<evidence type="ECO:0000256" key="3">
    <source>
        <dbReference type="ARBA" id="ARBA00022691"/>
    </source>
</evidence>
<accession>A0A1X7SXI2</accession>
<evidence type="ECO:0000256" key="1">
    <source>
        <dbReference type="ARBA" id="ARBA00022603"/>
    </source>
</evidence>
<dbReference type="InParanoid" id="A0A1X7SXI2"/>
<dbReference type="SUPFAM" id="SSF53335">
    <property type="entry name" value="S-adenosyl-L-methionine-dependent methyltransferases"/>
    <property type="match status" value="1"/>
</dbReference>
<feature type="domain" description="O-methyltransferase C-terminal" evidence="4">
    <location>
        <begin position="4"/>
        <end position="65"/>
    </location>
</feature>
<dbReference type="InterPro" id="IPR016461">
    <property type="entry name" value="COMT-like"/>
</dbReference>
<sequence length="67" mass="7393">LHDAEMADTSRLNTPTIIADYPYLRSCSHICDIGGGLGSFLYAVLNHYDFKMKGTNVDLPDVTDDSK</sequence>
<evidence type="ECO:0000256" key="2">
    <source>
        <dbReference type="ARBA" id="ARBA00022679"/>
    </source>
</evidence>
<proteinExistence type="predicted"/>
<evidence type="ECO:0000313" key="5">
    <source>
        <dbReference type="EnsemblMetazoa" id="Aqu2.1.06874_001"/>
    </source>
</evidence>
<dbReference type="OrthoDB" id="1606438at2759"/>
<protein>
    <recommendedName>
        <fullName evidence="4">O-methyltransferase C-terminal domain-containing protein</fullName>
    </recommendedName>
</protein>